<dbReference type="Gene3D" id="1.20.1530.10">
    <property type="entry name" value="Na+/H+ antiporter like domain"/>
    <property type="match status" value="1"/>
</dbReference>
<keyword evidence="8 9" id="KW-0739">Sodium transport</keyword>
<evidence type="ECO:0000256" key="7">
    <source>
        <dbReference type="ARBA" id="ARBA00023136"/>
    </source>
</evidence>
<dbReference type="AlphaFoldDB" id="A0A455SQN2"/>
<dbReference type="NCBIfam" id="TIGR00773">
    <property type="entry name" value="NhaA"/>
    <property type="match status" value="1"/>
</dbReference>
<keyword evidence="2 9" id="KW-0050">Antiport</keyword>
<evidence type="ECO:0000256" key="3">
    <source>
        <dbReference type="ARBA" id="ARBA00022475"/>
    </source>
</evidence>
<evidence type="ECO:0000256" key="1">
    <source>
        <dbReference type="ARBA" id="ARBA00004429"/>
    </source>
</evidence>
<dbReference type="HAMAP" id="MF_01844">
    <property type="entry name" value="NhaA"/>
    <property type="match status" value="1"/>
</dbReference>
<dbReference type="PANTHER" id="PTHR30341:SF0">
    <property type="entry name" value="NA(+)_H(+) ANTIPORTER NHAA"/>
    <property type="match status" value="1"/>
</dbReference>
<keyword evidence="3 9" id="KW-1003">Cell membrane</keyword>
<dbReference type="GO" id="GO:0015385">
    <property type="term" value="F:sodium:proton antiporter activity"/>
    <property type="evidence" value="ECO:0007669"/>
    <property type="project" value="UniProtKB-UniRule"/>
</dbReference>
<protein>
    <recommendedName>
        <fullName evidence="9">Na(+)/H(+) antiporter NhaA</fullName>
    </recommendedName>
    <alternativeName>
        <fullName evidence="9">Sodium/proton antiporter NhaA</fullName>
    </alternativeName>
</protein>
<keyword evidence="5 9" id="KW-1133">Transmembrane helix</keyword>
<dbReference type="InterPro" id="IPR023171">
    <property type="entry name" value="Na/H_antiporter_dom_sf"/>
</dbReference>
<dbReference type="GO" id="GO:0005886">
    <property type="term" value="C:plasma membrane"/>
    <property type="evidence" value="ECO:0007669"/>
    <property type="project" value="UniProtKB-SubCell"/>
</dbReference>
<evidence type="ECO:0000256" key="2">
    <source>
        <dbReference type="ARBA" id="ARBA00022449"/>
    </source>
</evidence>
<dbReference type="PANTHER" id="PTHR30341">
    <property type="entry name" value="SODIUM ION/PROTON ANTIPORTER NHAA-RELATED"/>
    <property type="match status" value="1"/>
</dbReference>
<evidence type="ECO:0000256" key="8">
    <source>
        <dbReference type="ARBA" id="ARBA00023201"/>
    </source>
</evidence>
<feature type="transmembrane region" description="Helical" evidence="9">
    <location>
        <begin position="167"/>
        <end position="186"/>
    </location>
</feature>
<feature type="transmembrane region" description="Helical" evidence="9">
    <location>
        <begin position="192"/>
        <end position="211"/>
    </location>
</feature>
<organism evidence="10">
    <name type="scientific">Thermosporothrix sp. COM3</name>
    <dbReference type="NCBI Taxonomy" id="2490863"/>
    <lineage>
        <taxon>Bacteria</taxon>
        <taxon>Bacillati</taxon>
        <taxon>Chloroflexota</taxon>
        <taxon>Ktedonobacteria</taxon>
        <taxon>Ktedonobacterales</taxon>
        <taxon>Thermosporotrichaceae</taxon>
        <taxon>Thermosporothrix</taxon>
    </lineage>
</organism>
<feature type="transmembrane region" description="Helical" evidence="9">
    <location>
        <begin position="106"/>
        <end position="129"/>
    </location>
</feature>
<evidence type="ECO:0000256" key="6">
    <source>
        <dbReference type="ARBA" id="ARBA00023053"/>
    </source>
</evidence>
<name>A0A455SQN2_9CHLR</name>
<feature type="transmembrane region" description="Helical" evidence="9">
    <location>
        <begin position="21"/>
        <end position="42"/>
    </location>
</feature>
<feature type="transmembrane region" description="Helical" evidence="9">
    <location>
        <begin position="419"/>
        <end position="438"/>
    </location>
</feature>
<dbReference type="InterPro" id="IPR004670">
    <property type="entry name" value="NhaA"/>
</dbReference>
<evidence type="ECO:0000256" key="9">
    <source>
        <dbReference type="HAMAP-Rule" id="MF_01844"/>
    </source>
</evidence>
<comment type="subcellular location">
    <subcellularLocation>
        <location evidence="1">Cell inner membrane</location>
        <topology evidence="1">Multi-pass membrane protein</topology>
    </subcellularLocation>
    <subcellularLocation>
        <location evidence="9">Cell membrane</location>
        <topology evidence="9">Multi-pass membrane protein</topology>
    </subcellularLocation>
</comment>
<feature type="transmembrane region" description="Helical" evidence="9">
    <location>
        <begin position="135"/>
        <end position="155"/>
    </location>
</feature>
<gene>
    <name evidence="10" type="primary">nhaA_3</name>
    <name evidence="9" type="synonym">nhaA</name>
    <name evidence="10" type="ORF">KTC_41820</name>
</gene>
<feature type="transmembrane region" description="Helical" evidence="9">
    <location>
        <begin position="387"/>
        <end position="407"/>
    </location>
</feature>
<comment type="similarity">
    <text evidence="9">Belongs to the NhaA Na(+)/H(+) (TC 2.A.33) antiporter family.</text>
</comment>
<dbReference type="Pfam" id="PF06965">
    <property type="entry name" value="Na_H_antiport_1"/>
    <property type="match status" value="1"/>
</dbReference>
<keyword evidence="4 9" id="KW-0812">Transmembrane</keyword>
<evidence type="ECO:0000313" key="10">
    <source>
        <dbReference type="EMBL" id="BBH89431.1"/>
    </source>
</evidence>
<comment type="function">
    <text evidence="9">Na(+)/H(+) antiporter that extrudes sodium in exchange for external protons.</text>
</comment>
<keyword evidence="9" id="KW-0813">Transport</keyword>
<accession>A0A455SQN2</accession>
<comment type="catalytic activity">
    <reaction evidence="9">
        <text>Na(+)(in) + 2 H(+)(out) = Na(+)(out) + 2 H(+)(in)</text>
        <dbReference type="Rhea" id="RHEA:29251"/>
        <dbReference type="ChEBI" id="CHEBI:15378"/>
        <dbReference type="ChEBI" id="CHEBI:29101"/>
    </reaction>
</comment>
<evidence type="ECO:0000256" key="5">
    <source>
        <dbReference type="ARBA" id="ARBA00022989"/>
    </source>
</evidence>
<keyword evidence="6 9" id="KW-0915">Sodium</keyword>
<reference evidence="10" key="1">
    <citation type="submission" date="2018-12" db="EMBL/GenBank/DDBJ databases">
        <title>Novel natural products biosynthetic potential of the class Ktedonobacteria.</title>
        <authorList>
            <person name="Zheng Y."/>
            <person name="Saitou A."/>
            <person name="Wang C.M."/>
            <person name="Toyoda A."/>
            <person name="Minakuchi Y."/>
            <person name="Sekiguchi Y."/>
            <person name="Ueda K."/>
            <person name="Takano H."/>
            <person name="Sakai Y."/>
            <person name="Yokota A."/>
            <person name="Yabe S."/>
        </authorList>
    </citation>
    <scope>NUCLEOTIDE SEQUENCE</scope>
    <source>
        <strain evidence="10">COM3</strain>
    </source>
</reference>
<feature type="transmembrane region" description="Helical" evidence="9">
    <location>
        <begin position="314"/>
        <end position="332"/>
    </location>
</feature>
<dbReference type="EMBL" id="AP019376">
    <property type="protein sequence ID" value="BBH89431.1"/>
    <property type="molecule type" value="Genomic_DNA"/>
</dbReference>
<sequence length="446" mass="48032">MRKPAQNRIARLLLRPFQAFFDAEVTGGVILLCCTALALIWVNSPFGPLYDALWQTHVMLGIGPFALDEALHFWINDGLMTLFFFQVGLEIKREVLVGELSSLRKSALPVIAALGGMIFPALIFLVFNFNTSAHSGWGISMATDIAFALGALALLGSRIPVGLKVFLAAFAIADDLGAVLVIALFYNTGIDLLALGLAALFLMSLITANMLGIRWRFVYLGLGVCLWLALLRSGIHATLSGVLLAMTIPARAFIDGHDFVRTGRELLDEFESCDPGQVGLAMSDEQQAATQALEVVCEKIQAPLQRLERGLHPWVNFLIMPLFALSNAGIHLEGNVLSNIVSPVCLGVVLGLVCGKQIGITLFSWLVVKLGVSELPERVSWRHIYGASWLGGIGFTMSLFVSDLAFGAGQEVHIAEAKLGILIAALLSGAVGCAILFGCRKEAAEW</sequence>
<keyword evidence="7 9" id="KW-0472">Membrane</keyword>
<proteinExistence type="inferred from homology"/>
<keyword evidence="9" id="KW-0406">Ion transport</keyword>
<dbReference type="GO" id="GO:0006885">
    <property type="term" value="P:regulation of pH"/>
    <property type="evidence" value="ECO:0007669"/>
    <property type="project" value="UniProtKB-UniRule"/>
</dbReference>
<feature type="transmembrane region" description="Helical" evidence="9">
    <location>
        <begin position="344"/>
        <end position="367"/>
    </location>
</feature>
<evidence type="ECO:0000256" key="4">
    <source>
        <dbReference type="ARBA" id="ARBA00022692"/>
    </source>
</evidence>